<evidence type="ECO:0000313" key="2">
    <source>
        <dbReference type="EMBL" id="EYU18282.1"/>
    </source>
</evidence>
<dbReference type="AlphaFoldDB" id="A0A022PPN2"/>
<feature type="region of interest" description="Disordered" evidence="1">
    <location>
        <begin position="1"/>
        <end position="66"/>
    </location>
</feature>
<dbReference type="PANTHER" id="PTHR31549">
    <property type="entry name" value="PROTEIN, PUTATIVE (DUF247)-RELATED-RELATED"/>
    <property type="match status" value="1"/>
</dbReference>
<protein>
    <submittedName>
        <fullName evidence="2">Uncharacterized protein</fullName>
    </submittedName>
</protein>
<feature type="compositionally biased region" description="Polar residues" evidence="1">
    <location>
        <begin position="45"/>
        <end position="61"/>
    </location>
</feature>
<gene>
    <name evidence="2" type="ORF">MIMGU_mgv1a004794mg</name>
</gene>
<dbReference type="PANTHER" id="PTHR31549:SF88">
    <property type="entry name" value="DUF4220 DOMAIN-CONTAINING PROTEIN"/>
    <property type="match status" value="1"/>
</dbReference>
<dbReference type="InterPro" id="IPR004158">
    <property type="entry name" value="DUF247_pln"/>
</dbReference>
<dbReference type="STRING" id="4155.A0A022PPN2"/>
<evidence type="ECO:0000256" key="1">
    <source>
        <dbReference type="SAM" id="MobiDB-lite"/>
    </source>
</evidence>
<reference evidence="2 3" key="1">
    <citation type="journal article" date="2013" name="Proc. Natl. Acad. Sci. U.S.A.">
        <title>Fine-scale variation in meiotic recombination in Mimulus inferred from population shotgun sequencing.</title>
        <authorList>
            <person name="Hellsten U."/>
            <person name="Wright K.M."/>
            <person name="Jenkins J."/>
            <person name="Shu S."/>
            <person name="Yuan Y."/>
            <person name="Wessler S.R."/>
            <person name="Schmutz J."/>
            <person name="Willis J.H."/>
            <person name="Rokhsar D.S."/>
        </authorList>
    </citation>
    <scope>NUCLEOTIDE SEQUENCE [LARGE SCALE GENOMIC DNA]</scope>
    <source>
        <strain evidence="3">cv. DUN x IM62</strain>
    </source>
</reference>
<sequence>MHSIRSMQKKPSKSELAPLVESTHKFARGIRRIPTSVSESEERSGASTGATEESGHPTTGDPTPVANAVKLTSHRLRPPKSKRGSTCSRTIRNVEQEAKEIYTEKLSGTESSFRLMMIRDGCFFLQLALLILGCSNQLGYADNDPIFGPKINKKDVKKWIEAMFYVGNQIPLVILNELMKQTFFQEVIKNAKWDAPRTSLCKKVLYEVLVSPALKRDRGLSLVERVMGKGNEHILMEHRHQSSDILHGLQNMVIGLAEPLDRPSSERKVVDDDQIDLEANDEDVGDDERMFPIEIDDGDGDGDGDGEGASSTEGRIRLLLDAIGLSSSAKDRKRIFPSATELLRAGIRIKKLKSGGARRIRFTSYHLWPWAYLYLPVLFADDNAETILANLKTYELSHQQQQVGKNRREVGSYIKVMSDIIQTARDAKLLEREGIVRANSDNDMEKLPRILSRLSYEDVRLTNEFVSLRRKIRDYSSPWVHYKGVVNLVVFLTLLQTCFALLAYFKPPKS</sequence>
<accession>A0A022PPN2</accession>
<evidence type="ECO:0000313" key="3">
    <source>
        <dbReference type="Proteomes" id="UP000030748"/>
    </source>
</evidence>
<name>A0A022PPN2_ERYGU</name>
<dbReference type="eggNOG" id="ENOG502SNJT">
    <property type="taxonomic scope" value="Eukaryota"/>
</dbReference>
<proteinExistence type="predicted"/>
<dbReference type="Proteomes" id="UP000030748">
    <property type="component" value="Unassembled WGS sequence"/>
</dbReference>
<keyword evidence="3" id="KW-1185">Reference proteome</keyword>
<dbReference type="Pfam" id="PF03140">
    <property type="entry name" value="DUF247"/>
    <property type="match status" value="1"/>
</dbReference>
<organism evidence="2 3">
    <name type="scientific">Erythranthe guttata</name>
    <name type="common">Yellow monkey flower</name>
    <name type="synonym">Mimulus guttatus</name>
    <dbReference type="NCBI Taxonomy" id="4155"/>
    <lineage>
        <taxon>Eukaryota</taxon>
        <taxon>Viridiplantae</taxon>
        <taxon>Streptophyta</taxon>
        <taxon>Embryophyta</taxon>
        <taxon>Tracheophyta</taxon>
        <taxon>Spermatophyta</taxon>
        <taxon>Magnoliopsida</taxon>
        <taxon>eudicotyledons</taxon>
        <taxon>Gunneridae</taxon>
        <taxon>Pentapetalae</taxon>
        <taxon>asterids</taxon>
        <taxon>lamiids</taxon>
        <taxon>Lamiales</taxon>
        <taxon>Phrymaceae</taxon>
        <taxon>Erythranthe</taxon>
    </lineage>
</organism>
<dbReference type="EMBL" id="KI632336">
    <property type="protein sequence ID" value="EYU18282.1"/>
    <property type="molecule type" value="Genomic_DNA"/>
</dbReference>